<dbReference type="SUPFAM" id="SSF52540">
    <property type="entry name" value="P-loop containing nucleoside triphosphate hydrolases"/>
    <property type="match status" value="1"/>
</dbReference>
<comment type="subcellular location">
    <subcellularLocation>
        <location evidence="1">Cytoplasm</location>
    </subcellularLocation>
</comment>
<evidence type="ECO:0000256" key="4">
    <source>
        <dbReference type="ARBA" id="ARBA00022490"/>
    </source>
</evidence>
<dbReference type="GO" id="GO:0002949">
    <property type="term" value="P:tRNA threonylcarbamoyladenosine modification"/>
    <property type="evidence" value="ECO:0007669"/>
    <property type="project" value="InterPro"/>
</dbReference>
<evidence type="ECO:0000256" key="2">
    <source>
        <dbReference type="ARBA" id="ARBA00007599"/>
    </source>
</evidence>
<keyword evidence="7" id="KW-0547">Nucleotide-binding</keyword>
<dbReference type="InterPro" id="IPR003442">
    <property type="entry name" value="T6A_TsaE"/>
</dbReference>
<evidence type="ECO:0000256" key="6">
    <source>
        <dbReference type="ARBA" id="ARBA00022723"/>
    </source>
</evidence>
<accession>A0A1Z4LI91</accession>
<keyword evidence="9" id="KW-0460">Magnesium</keyword>
<keyword evidence="6" id="KW-0479">Metal-binding</keyword>
<evidence type="ECO:0000256" key="3">
    <source>
        <dbReference type="ARBA" id="ARBA00019010"/>
    </source>
</evidence>
<dbReference type="OrthoDB" id="9815896at2"/>
<dbReference type="PANTHER" id="PTHR33540:SF2">
    <property type="entry name" value="TRNA THREONYLCARBAMOYLADENOSINE BIOSYNTHESIS PROTEIN TSAE"/>
    <property type="match status" value="1"/>
</dbReference>
<name>A0A1Z4LI91_9CYAN</name>
<sequence>MKIFLKDALATRNLGIILGQTLKANTVILLEGDLGAGKTTLVQGLGKGLDIDEPIVSPTFTIINEYNRARLPLYHLDLYRLEAAEIVGLNLDTYWEGVEVEPGIVAIEWAQRLPYRPDAYLTIHLANDNESQYLEEVNSTARTAQIIPFNLSLDEKILTLSEG</sequence>
<keyword evidence="12" id="KW-1185">Reference proteome</keyword>
<dbReference type="PANTHER" id="PTHR33540">
    <property type="entry name" value="TRNA THREONYLCARBAMOYLADENOSINE BIOSYNTHESIS PROTEIN TSAE"/>
    <property type="match status" value="1"/>
</dbReference>
<keyword evidence="4" id="KW-0963">Cytoplasm</keyword>
<dbReference type="GO" id="GO:0005737">
    <property type="term" value="C:cytoplasm"/>
    <property type="evidence" value="ECO:0007669"/>
    <property type="project" value="UniProtKB-SubCell"/>
</dbReference>
<evidence type="ECO:0000256" key="7">
    <source>
        <dbReference type="ARBA" id="ARBA00022741"/>
    </source>
</evidence>
<evidence type="ECO:0000256" key="9">
    <source>
        <dbReference type="ARBA" id="ARBA00022842"/>
    </source>
</evidence>
<dbReference type="AlphaFoldDB" id="A0A1Z4LI91"/>
<dbReference type="Pfam" id="PF02367">
    <property type="entry name" value="TsaE"/>
    <property type="match status" value="1"/>
</dbReference>
<reference evidence="11 12" key="1">
    <citation type="submission" date="2017-06" db="EMBL/GenBank/DDBJ databases">
        <title>Genome sequencing of cyanobaciteial culture collection at National Institute for Environmental Studies (NIES).</title>
        <authorList>
            <person name="Hirose Y."/>
            <person name="Shimura Y."/>
            <person name="Fujisawa T."/>
            <person name="Nakamura Y."/>
            <person name="Kawachi M."/>
        </authorList>
    </citation>
    <scope>NUCLEOTIDE SEQUENCE [LARGE SCALE GENOMIC DNA]</scope>
    <source>
        <strain evidence="11 12">NIES-267</strain>
    </source>
</reference>
<keyword evidence="8" id="KW-0067">ATP-binding</keyword>
<dbReference type="InterPro" id="IPR027417">
    <property type="entry name" value="P-loop_NTPase"/>
</dbReference>
<dbReference type="GO" id="GO:0005524">
    <property type="term" value="F:ATP binding"/>
    <property type="evidence" value="ECO:0007669"/>
    <property type="project" value="UniProtKB-KW"/>
</dbReference>
<dbReference type="NCBIfam" id="TIGR00150">
    <property type="entry name" value="T6A_YjeE"/>
    <property type="match status" value="1"/>
</dbReference>
<organism evidence="11 12">
    <name type="scientific">Calothrix parasitica NIES-267</name>
    <dbReference type="NCBI Taxonomy" id="1973488"/>
    <lineage>
        <taxon>Bacteria</taxon>
        <taxon>Bacillati</taxon>
        <taxon>Cyanobacteriota</taxon>
        <taxon>Cyanophyceae</taxon>
        <taxon>Nostocales</taxon>
        <taxon>Calotrichaceae</taxon>
        <taxon>Calothrix</taxon>
    </lineage>
</organism>
<evidence type="ECO:0000256" key="1">
    <source>
        <dbReference type="ARBA" id="ARBA00004496"/>
    </source>
</evidence>
<evidence type="ECO:0000313" key="12">
    <source>
        <dbReference type="Proteomes" id="UP000218418"/>
    </source>
</evidence>
<evidence type="ECO:0000256" key="5">
    <source>
        <dbReference type="ARBA" id="ARBA00022694"/>
    </source>
</evidence>
<evidence type="ECO:0000256" key="8">
    <source>
        <dbReference type="ARBA" id="ARBA00022840"/>
    </source>
</evidence>
<evidence type="ECO:0000313" key="11">
    <source>
        <dbReference type="EMBL" id="BAY80899.1"/>
    </source>
</evidence>
<dbReference type="EMBL" id="AP018227">
    <property type="protein sequence ID" value="BAY80899.1"/>
    <property type="molecule type" value="Genomic_DNA"/>
</dbReference>
<keyword evidence="5" id="KW-0819">tRNA processing</keyword>
<dbReference type="Gene3D" id="3.40.50.300">
    <property type="entry name" value="P-loop containing nucleotide triphosphate hydrolases"/>
    <property type="match status" value="1"/>
</dbReference>
<proteinExistence type="inferred from homology"/>
<protein>
    <recommendedName>
        <fullName evidence="3">tRNA threonylcarbamoyladenosine biosynthesis protein TsaE</fullName>
    </recommendedName>
    <alternativeName>
        <fullName evidence="10">t(6)A37 threonylcarbamoyladenosine biosynthesis protein TsaE</fullName>
    </alternativeName>
</protein>
<evidence type="ECO:0000256" key="10">
    <source>
        <dbReference type="ARBA" id="ARBA00032441"/>
    </source>
</evidence>
<dbReference type="GO" id="GO:0046872">
    <property type="term" value="F:metal ion binding"/>
    <property type="evidence" value="ECO:0007669"/>
    <property type="project" value="UniProtKB-KW"/>
</dbReference>
<gene>
    <name evidence="11" type="ORF">NIES267_03640</name>
</gene>
<dbReference type="Proteomes" id="UP000218418">
    <property type="component" value="Chromosome"/>
</dbReference>
<comment type="similarity">
    <text evidence="2">Belongs to the TsaE family.</text>
</comment>